<dbReference type="RefSeq" id="WP_054133307.1">
    <property type="nucleotide sequence ID" value="NZ_CBDIRB010000001.1"/>
</dbReference>
<dbReference type="Pfam" id="PF07345">
    <property type="entry name" value="ATPaseInh_sub_z"/>
    <property type="match status" value="1"/>
</dbReference>
<evidence type="ECO:0000313" key="1">
    <source>
        <dbReference type="EMBL" id="ASR51733.1"/>
    </source>
</evidence>
<dbReference type="InterPro" id="IPR038293">
    <property type="entry name" value="ATPase_inh_sub_z_sf"/>
</dbReference>
<accession>A0ABM6M6W0</accession>
<dbReference type="InterPro" id="IPR009945">
    <property type="entry name" value="ATPase_inh_sub_z"/>
</dbReference>
<dbReference type="EMBL" id="CP020083">
    <property type="protein sequence ID" value="ASR51733.1"/>
    <property type="molecule type" value="Genomic_DNA"/>
</dbReference>
<sequence>MTTFNDRERAFEAKFAADEDLQFRITARRNRLLGNWAAEQMGLTPAETDSYAKSVVQADFEEAGDEDVIRKLLGDLVSAGVEIDELGVRAALEAKMVEARRQYIEEAN</sequence>
<proteinExistence type="predicted"/>
<reference evidence="1 2" key="1">
    <citation type="submission" date="2017-03" db="EMBL/GenBank/DDBJ databases">
        <title>Complete genome sequence of Blastomonas fulva degrading microcsystin LR.</title>
        <authorList>
            <person name="Lee H.-g."/>
            <person name="Jin L."/>
            <person name="oh H.-M."/>
        </authorList>
    </citation>
    <scope>NUCLEOTIDE SEQUENCE [LARGE SCALE GENOMIC DNA]</scope>
    <source>
        <strain evidence="1 2">T2</strain>
    </source>
</reference>
<dbReference type="GeneID" id="303485880"/>
<organism evidence="1 2">
    <name type="scientific">Blastomonas fulva</name>
    <dbReference type="NCBI Taxonomy" id="1550728"/>
    <lineage>
        <taxon>Bacteria</taxon>
        <taxon>Pseudomonadati</taxon>
        <taxon>Pseudomonadota</taxon>
        <taxon>Alphaproteobacteria</taxon>
        <taxon>Sphingomonadales</taxon>
        <taxon>Sphingomonadaceae</taxon>
        <taxon>Blastomonas</taxon>
    </lineage>
</organism>
<dbReference type="PIRSF" id="PIRSF031780">
    <property type="entry name" value="UCP031780"/>
    <property type="match status" value="1"/>
</dbReference>
<protein>
    <submittedName>
        <fullName evidence="1">Aldolase</fullName>
    </submittedName>
</protein>
<keyword evidence="2" id="KW-1185">Reference proteome</keyword>
<name>A0ABM6M6W0_9SPHN</name>
<dbReference type="Gene3D" id="1.10.790.20">
    <property type="entry name" value="Domain of unknown function DUF1476"/>
    <property type="match status" value="1"/>
</dbReference>
<evidence type="ECO:0000313" key="2">
    <source>
        <dbReference type="Proteomes" id="UP000258016"/>
    </source>
</evidence>
<gene>
    <name evidence="1" type="ORF">B5J99_09895</name>
</gene>
<dbReference type="Proteomes" id="UP000258016">
    <property type="component" value="Chromosome"/>
</dbReference>